<evidence type="ECO:0000313" key="1">
    <source>
        <dbReference type="EMBL" id="GAA4270300.1"/>
    </source>
</evidence>
<comment type="caution">
    <text evidence="1">The sequence shown here is derived from an EMBL/GenBank/DDBJ whole genome shotgun (WGS) entry which is preliminary data.</text>
</comment>
<keyword evidence="2" id="KW-1185">Reference proteome</keyword>
<evidence type="ECO:0000313" key="2">
    <source>
        <dbReference type="Proteomes" id="UP001500027"/>
    </source>
</evidence>
<dbReference type="Proteomes" id="UP001500027">
    <property type="component" value="Unassembled WGS sequence"/>
</dbReference>
<protein>
    <submittedName>
        <fullName evidence="1">Uncharacterized protein</fullName>
    </submittedName>
</protein>
<gene>
    <name evidence="1" type="ORF">GCM10022257_24010</name>
</gene>
<proteinExistence type="predicted"/>
<reference evidence="2" key="1">
    <citation type="journal article" date="2019" name="Int. J. Syst. Evol. Microbiol.">
        <title>The Global Catalogue of Microorganisms (GCM) 10K type strain sequencing project: providing services to taxonomists for standard genome sequencing and annotation.</title>
        <authorList>
            <consortium name="The Broad Institute Genomics Platform"/>
            <consortium name="The Broad Institute Genome Sequencing Center for Infectious Disease"/>
            <person name="Wu L."/>
            <person name="Ma J."/>
        </authorList>
    </citation>
    <scope>NUCLEOTIDE SEQUENCE [LARGE SCALE GENOMIC DNA]</scope>
    <source>
        <strain evidence="2">JCM 17452</strain>
    </source>
</reference>
<dbReference type="EMBL" id="BAABAV010000003">
    <property type="protein sequence ID" value="GAA4270300.1"/>
    <property type="molecule type" value="Genomic_DNA"/>
</dbReference>
<organism evidence="1 2">
    <name type="scientific">Hyunsoonleella aestuarii</name>
    <dbReference type="NCBI Taxonomy" id="912802"/>
    <lineage>
        <taxon>Bacteria</taxon>
        <taxon>Pseudomonadati</taxon>
        <taxon>Bacteroidota</taxon>
        <taxon>Flavobacteriia</taxon>
        <taxon>Flavobacteriales</taxon>
        <taxon>Flavobacteriaceae</taxon>
    </lineage>
</organism>
<accession>A0ABP8EE28</accession>
<sequence length="69" mass="7151">MYVRVPSQVIGSGSSVITGPVGVRTFPQLSLTDGGVIPFPFAFTSHSTVDAPFASNTSNPSYSIVTVCT</sequence>
<name>A0ABP8EE28_9FLAO</name>